<comment type="caution">
    <text evidence="11">The sequence shown here is derived from an EMBL/GenBank/DDBJ whole genome shotgun (WGS) entry which is preliminary data.</text>
</comment>
<keyword evidence="6" id="KW-0547">Nucleotide-binding</keyword>
<organism evidence="11 12">
    <name type="scientific">Gloeocapsopsis dulcis AAB1 = 1H9</name>
    <dbReference type="NCBI Taxonomy" id="1433147"/>
    <lineage>
        <taxon>Bacteria</taxon>
        <taxon>Bacillati</taxon>
        <taxon>Cyanobacteriota</taxon>
        <taxon>Cyanophyceae</taxon>
        <taxon>Oscillatoriophycideae</taxon>
        <taxon>Chroococcales</taxon>
        <taxon>Chroococcaceae</taxon>
        <taxon>Gloeocapsopsis</taxon>
        <taxon>Gloeocapsopsis dulcis</taxon>
    </lineage>
</organism>
<dbReference type="Gene3D" id="3.30.460.10">
    <property type="entry name" value="Beta Polymerase, domain 2"/>
    <property type="match status" value="1"/>
</dbReference>
<keyword evidence="4" id="KW-0548">Nucleotidyltransferase</keyword>
<dbReference type="Proteomes" id="UP000441797">
    <property type="component" value="Unassembled WGS sequence"/>
</dbReference>
<dbReference type="EMBL" id="NAPY01000024">
    <property type="protein sequence ID" value="MUL37610.1"/>
    <property type="molecule type" value="Genomic_DNA"/>
</dbReference>
<evidence type="ECO:0000256" key="1">
    <source>
        <dbReference type="ARBA" id="ARBA00001946"/>
    </source>
</evidence>
<gene>
    <name evidence="11" type="ORF">BWI75_15075</name>
</gene>
<reference evidence="11 12" key="1">
    <citation type="journal article" date="2019" name="Front. Microbiol.">
        <title>Genomic Features for Desiccation Tolerance and Sugar Biosynthesis in the Extremophile Gloeocapsopsis sp. UTEX B3054.</title>
        <authorList>
            <person name="Urrejola C."/>
            <person name="Alcorta J."/>
            <person name="Salas L."/>
            <person name="Vasquez M."/>
            <person name="Polz M.F."/>
            <person name="Vicuna R."/>
            <person name="Diez B."/>
        </authorList>
    </citation>
    <scope>NUCLEOTIDE SEQUENCE [LARGE SCALE GENOMIC DNA]</scope>
    <source>
        <strain evidence="11 12">1H9</strain>
    </source>
</reference>
<keyword evidence="3 11" id="KW-0808">Transferase</keyword>
<dbReference type="AlphaFoldDB" id="A0A6N8FWV8"/>
<feature type="domain" description="Polymerase nucleotidyl transferase" evidence="10">
    <location>
        <begin position="12"/>
        <end position="87"/>
    </location>
</feature>
<dbReference type="OrthoDB" id="428157at2"/>
<evidence type="ECO:0000256" key="3">
    <source>
        <dbReference type="ARBA" id="ARBA00022679"/>
    </source>
</evidence>
<evidence type="ECO:0000256" key="8">
    <source>
        <dbReference type="ARBA" id="ARBA00022842"/>
    </source>
</evidence>
<keyword evidence="12" id="KW-1185">Reference proteome</keyword>
<dbReference type="GO" id="GO:0046872">
    <property type="term" value="F:metal ion binding"/>
    <property type="evidence" value="ECO:0007669"/>
    <property type="project" value="UniProtKB-KW"/>
</dbReference>
<comment type="cofactor">
    <cofactor evidence="1">
        <name>Mg(2+)</name>
        <dbReference type="ChEBI" id="CHEBI:18420"/>
    </cofactor>
</comment>
<keyword evidence="8" id="KW-0460">Magnesium</keyword>
<evidence type="ECO:0000256" key="2">
    <source>
        <dbReference type="ARBA" id="ARBA00022649"/>
    </source>
</evidence>
<protein>
    <submittedName>
        <fullName evidence="11">Nucleotidyltransferase</fullName>
    </submittedName>
</protein>
<dbReference type="InterPro" id="IPR002934">
    <property type="entry name" value="Polymerase_NTP_transf_dom"/>
</dbReference>
<evidence type="ECO:0000256" key="7">
    <source>
        <dbReference type="ARBA" id="ARBA00022840"/>
    </source>
</evidence>
<dbReference type="InterPro" id="IPR052038">
    <property type="entry name" value="Type-VII_TA_antitoxin"/>
</dbReference>
<dbReference type="GO" id="GO:0016779">
    <property type="term" value="F:nucleotidyltransferase activity"/>
    <property type="evidence" value="ECO:0007669"/>
    <property type="project" value="UniProtKB-KW"/>
</dbReference>
<proteinExistence type="inferred from homology"/>
<name>A0A6N8FWV8_9CHRO</name>
<evidence type="ECO:0000259" key="10">
    <source>
        <dbReference type="Pfam" id="PF01909"/>
    </source>
</evidence>
<dbReference type="PANTHER" id="PTHR33571">
    <property type="entry name" value="SSL8005 PROTEIN"/>
    <property type="match status" value="1"/>
</dbReference>
<dbReference type="Pfam" id="PF01909">
    <property type="entry name" value="NTP_transf_2"/>
    <property type="match status" value="1"/>
</dbReference>
<comment type="similarity">
    <text evidence="9">Belongs to the MntA antitoxin family.</text>
</comment>
<keyword evidence="7" id="KW-0067">ATP-binding</keyword>
<evidence type="ECO:0000256" key="4">
    <source>
        <dbReference type="ARBA" id="ARBA00022695"/>
    </source>
</evidence>
<evidence type="ECO:0000313" key="12">
    <source>
        <dbReference type="Proteomes" id="UP000441797"/>
    </source>
</evidence>
<accession>A0A6N8FWV8</accession>
<dbReference type="PANTHER" id="PTHR33571:SF12">
    <property type="entry name" value="BSL3053 PROTEIN"/>
    <property type="match status" value="1"/>
</dbReference>
<dbReference type="RefSeq" id="WP_105220715.1">
    <property type="nucleotide sequence ID" value="NZ_CAWNSU010000067.1"/>
</dbReference>
<evidence type="ECO:0000256" key="6">
    <source>
        <dbReference type="ARBA" id="ARBA00022741"/>
    </source>
</evidence>
<evidence type="ECO:0000256" key="9">
    <source>
        <dbReference type="ARBA" id="ARBA00038276"/>
    </source>
</evidence>
<evidence type="ECO:0000256" key="5">
    <source>
        <dbReference type="ARBA" id="ARBA00022723"/>
    </source>
</evidence>
<keyword evidence="5" id="KW-0479">Metal-binding</keyword>
<sequence length="104" mass="12320">MKNNLFLAQEKVNEFCQRWKIIELSLFGSIVRDDFRSDSDIDVLVAFNSDVPWTLLDLVDMQQELEQLLGRKVDFVEKQTIEQSPNWIRRQEILSTAQTVYVKR</sequence>
<dbReference type="InterPro" id="IPR043519">
    <property type="entry name" value="NT_sf"/>
</dbReference>
<keyword evidence="2" id="KW-1277">Toxin-antitoxin system</keyword>
<evidence type="ECO:0000313" key="11">
    <source>
        <dbReference type="EMBL" id="MUL37610.1"/>
    </source>
</evidence>
<dbReference type="GO" id="GO:0005524">
    <property type="term" value="F:ATP binding"/>
    <property type="evidence" value="ECO:0007669"/>
    <property type="project" value="UniProtKB-KW"/>
</dbReference>
<dbReference type="CDD" id="cd05403">
    <property type="entry name" value="NT_KNTase_like"/>
    <property type="match status" value="1"/>
</dbReference>
<dbReference type="SUPFAM" id="SSF81301">
    <property type="entry name" value="Nucleotidyltransferase"/>
    <property type="match status" value="1"/>
</dbReference>